<organism evidence="1 2">
    <name type="scientific">Rhododendron molle</name>
    <name type="common">Chinese azalea</name>
    <name type="synonym">Azalea mollis</name>
    <dbReference type="NCBI Taxonomy" id="49168"/>
    <lineage>
        <taxon>Eukaryota</taxon>
        <taxon>Viridiplantae</taxon>
        <taxon>Streptophyta</taxon>
        <taxon>Embryophyta</taxon>
        <taxon>Tracheophyta</taxon>
        <taxon>Spermatophyta</taxon>
        <taxon>Magnoliopsida</taxon>
        <taxon>eudicotyledons</taxon>
        <taxon>Gunneridae</taxon>
        <taxon>Pentapetalae</taxon>
        <taxon>asterids</taxon>
        <taxon>Ericales</taxon>
        <taxon>Ericaceae</taxon>
        <taxon>Ericoideae</taxon>
        <taxon>Rhodoreae</taxon>
        <taxon>Rhododendron</taxon>
    </lineage>
</organism>
<dbReference type="Proteomes" id="UP001062846">
    <property type="component" value="Chromosome 10"/>
</dbReference>
<sequence length="343" mass="38488">MADRARDFAWPLDELPPSIDQGDIGACSGVAAVQCMNFMLMHKEDWPTDTKPAVAELVNEMQKKLPEECHAEEFEPNSTVPIDGGFRGFNPPAAFKYMQKFGVCLDRYHPYKGRMTKRKVPARSPRIRIGGYTVLRGNADIKPILHKHPIVGEFTAYSSSFSRHVDGIYRGHKNESDKKTACGHSVLVFGYGGKGKDAYLDVQNTWKPEEWGKDGIGKISDKLFYRFSFLDAETISLEQPGASDKAGTVEALDKLVKEFVTASNEEKKTVYNRMKEEVEKLKGPASRYGKIYLKAARRCMKKGADYATNKILLLEHKLKKSTISAAKADYFTLKKNILSTFAP</sequence>
<comment type="caution">
    <text evidence="1">The sequence shown here is derived from an EMBL/GenBank/DDBJ whole genome shotgun (WGS) entry which is preliminary data.</text>
</comment>
<accession>A0ACC0LZ36</accession>
<evidence type="ECO:0000313" key="1">
    <source>
        <dbReference type="EMBL" id="KAI8533629.1"/>
    </source>
</evidence>
<name>A0ACC0LZ36_RHOML</name>
<evidence type="ECO:0000313" key="2">
    <source>
        <dbReference type="Proteomes" id="UP001062846"/>
    </source>
</evidence>
<proteinExistence type="predicted"/>
<protein>
    <submittedName>
        <fullName evidence="1">Uncharacterized protein</fullName>
    </submittedName>
</protein>
<reference evidence="1" key="1">
    <citation type="submission" date="2022-02" db="EMBL/GenBank/DDBJ databases">
        <title>Plant Genome Project.</title>
        <authorList>
            <person name="Zhang R.-G."/>
        </authorList>
    </citation>
    <scope>NUCLEOTIDE SEQUENCE</scope>
    <source>
        <strain evidence="1">AT1</strain>
    </source>
</reference>
<dbReference type="EMBL" id="CM046397">
    <property type="protein sequence ID" value="KAI8533629.1"/>
    <property type="molecule type" value="Genomic_DNA"/>
</dbReference>
<gene>
    <name evidence="1" type="ORF">RHMOL_Rhmol10G0024000</name>
</gene>
<keyword evidence="2" id="KW-1185">Reference proteome</keyword>